<dbReference type="GO" id="GO:0070063">
    <property type="term" value="F:RNA polymerase binding"/>
    <property type="evidence" value="ECO:0007669"/>
    <property type="project" value="InterPro"/>
</dbReference>
<keyword evidence="1" id="KW-0175">Coiled coil</keyword>
<keyword evidence="3" id="KW-0251">Elongation factor</keyword>
<dbReference type="SUPFAM" id="SSF54534">
    <property type="entry name" value="FKBP-like"/>
    <property type="match status" value="1"/>
</dbReference>
<sequence>MSRGFVKEDDQEEAPFIPPRAALPAGVINYVTKTGLEQLQRERTNLEDQLTSLTNIEDEKEKRHARAVLTGKLNLLNERINSARVLDPEEQPKDEVRFGAAVTFEVIAGEQKGSVIRFQIVGVDEADIKLKKIAFVAPIAVALTGKRIGETTQFNRGKTVQEFKILEISYS</sequence>
<dbReference type="PIRSF" id="PIRSF006092">
    <property type="entry name" value="GreA_GreB"/>
    <property type="match status" value="1"/>
</dbReference>
<dbReference type="PANTHER" id="PTHR30437:SF4">
    <property type="entry name" value="TRANSCRIPTION ELONGATION FACTOR GREA"/>
    <property type="match status" value="1"/>
</dbReference>
<evidence type="ECO:0000313" key="3">
    <source>
        <dbReference type="EMBL" id="QED36912.1"/>
    </source>
</evidence>
<evidence type="ECO:0000259" key="2">
    <source>
        <dbReference type="Pfam" id="PF01272"/>
    </source>
</evidence>
<feature type="coiled-coil region" evidence="1">
    <location>
        <begin position="36"/>
        <end position="63"/>
    </location>
</feature>
<dbReference type="InterPro" id="IPR023459">
    <property type="entry name" value="Tscrpt_elong_fac_GreA/B_fam"/>
</dbReference>
<dbReference type="InterPro" id="IPR001437">
    <property type="entry name" value="Tscrpt_elong_fac_GreA/B_C"/>
</dbReference>
<dbReference type="OrthoDB" id="1094048at2"/>
<dbReference type="GO" id="GO:0003746">
    <property type="term" value="F:translation elongation factor activity"/>
    <property type="evidence" value="ECO:0007669"/>
    <property type="project" value="UniProtKB-KW"/>
</dbReference>
<dbReference type="AlphaFoldDB" id="A0A5B8YG00"/>
<gene>
    <name evidence="3" type="ORF">FK178_03930</name>
</gene>
<proteinExistence type="predicted"/>
<dbReference type="Pfam" id="PF01272">
    <property type="entry name" value="GreA_GreB"/>
    <property type="match status" value="1"/>
</dbReference>
<dbReference type="RefSeq" id="WP_146831206.1">
    <property type="nucleotide sequence ID" value="NZ_CP042476.1"/>
</dbReference>
<keyword evidence="4" id="KW-1185">Reference proteome</keyword>
<dbReference type="GO" id="GO:0003677">
    <property type="term" value="F:DNA binding"/>
    <property type="evidence" value="ECO:0007669"/>
    <property type="project" value="InterPro"/>
</dbReference>
<protein>
    <submittedName>
        <fullName evidence="3">Transcription elongation factor GreA</fullName>
    </submittedName>
</protein>
<feature type="domain" description="Transcription elongation factor GreA/GreB C-terminal" evidence="2">
    <location>
        <begin position="91"/>
        <end position="170"/>
    </location>
</feature>
<dbReference type="Proteomes" id="UP000321954">
    <property type="component" value="Chromosome"/>
</dbReference>
<evidence type="ECO:0000313" key="4">
    <source>
        <dbReference type="Proteomes" id="UP000321954"/>
    </source>
</evidence>
<evidence type="ECO:0000256" key="1">
    <source>
        <dbReference type="SAM" id="Coils"/>
    </source>
</evidence>
<dbReference type="KEGG" id="anp:FK178_03930"/>
<accession>A0A5B8YG00</accession>
<dbReference type="InterPro" id="IPR036953">
    <property type="entry name" value="GreA/GreB_C_sf"/>
</dbReference>
<dbReference type="GO" id="GO:0006354">
    <property type="term" value="P:DNA-templated transcription elongation"/>
    <property type="evidence" value="ECO:0007669"/>
    <property type="project" value="TreeGrafter"/>
</dbReference>
<dbReference type="GO" id="GO:0032784">
    <property type="term" value="P:regulation of DNA-templated transcription elongation"/>
    <property type="evidence" value="ECO:0007669"/>
    <property type="project" value="InterPro"/>
</dbReference>
<name>A0A5B8YG00_9FLAO</name>
<dbReference type="Gene3D" id="3.10.50.30">
    <property type="entry name" value="Transcription elongation factor, GreA/GreB, C-terminal domain"/>
    <property type="match status" value="1"/>
</dbReference>
<reference evidence="3 4" key="1">
    <citation type="submission" date="2019-08" db="EMBL/GenBank/DDBJ databases">
        <title>Antarcticibacterium arcticum sp. nov., a bacterium isolated from marine sediment of the Canadian Beaufort Sea.</title>
        <authorList>
            <person name="Lee Y.M."/>
            <person name="Baek K."/>
            <person name="Lee D.-H."/>
            <person name="Shin S.C."/>
            <person name="Jin Y.K."/>
            <person name="Park Y."/>
        </authorList>
    </citation>
    <scope>NUCLEOTIDE SEQUENCE [LARGE SCALE GENOMIC DNA]</scope>
    <source>
        <strain evidence="3 4">PAMC 28998</strain>
    </source>
</reference>
<keyword evidence="3" id="KW-0648">Protein biosynthesis</keyword>
<dbReference type="PANTHER" id="PTHR30437">
    <property type="entry name" value="TRANSCRIPTION ELONGATION FACTOR GREA"/>
    <property type="match status" value="1"/>
</dbReference>
<dbReference type="EMBL" id="CP042476">
    <property type="protein sequence ID" value="QED36912.1"/>
    <property type="molecule type" value="Genomic_DNA"/>
</dbReference>
<organism evidence="3 4">
    <name type="scientific">Antarcticibacterium arcticum</name>
    <dbReference type="NCBI Taxonomy" id="2585771"/>
    <lineage>
        <taxon>Bacteria</taxon>
        <taxon>Pseudomonadati</taxon>
        <taxon>Bacteroidota</taxon>
        <taxon>Flavobacteriia</taxon>
        <taxon>Flavobacteriales</taxon>
        <taxon>Flavobacteriaceae</taxon>
        <taxon>Antarcticibacterium</taxon>
    </lineage>
</organism>